<keyword evidence="3" id="KW-1185">Reference proteome</keyword>
<feature type="region of interest" description="Disordered" evidence="1">
    <location>
        <begin position="1"/>
        <end position="29"/>
    </location>
</feature>
<accession>A0ABN3RVP2</accession>
<name>A0ABN3RVP2_9ACTN</name>
<dbReference type="Proteomes" id="UP001501666">
    <property type="component" value="Unassembled WGS sequence"/>
</dbReference>
<evidence type="ECO:0000313" key="2">
    <source>
        <dbReference type="EMBL" id="GAA2661995.1"/>
    </source>
</evidence>
<gene>
    <name evidence="2" type="ORF">GCM10010412_035360</name>
</gene>
<organism evidence="2 3">
    <name type="scientific">Nonomuraea recticatena</name>
    <dbReference type="NCBI Taxonomy" id="46178"/>
    <lineage>
        <taxon>Bacteria</taxon>
        <taxon>Bacillati</taxon>
        <taxon>Actinomycetota</taxon>
        <taxon>Actinomycetes</taxon>
        <taxon>Streptosporangiales</taxon>
        <taxon>Streptosporangiaceae</taxon>
        <taxon>Nonomuraea</taxon>
    </lineage>
</organism>
<evidence type="ECO:0000256" key="1">
    <source>
        <dbReference type="SAM" id="MobiDB-lite"/>
    </source>
</evidence>
<reference evidence="2 3" key="1">
    <citation type="journal article" date="2019" name="Int. J. Syst. Evol. Microbiol.">
        <title>The Global Catalogue of Microorganisms (GCM) 10K type strain sequencing project: providing services to taxonomists for standard genome sequencing and annotation.</title>
        <authorList>
            <consortium name="The Broad Institute Genomics Platform"/>
            <consortium name="The Broad Institute Genome Sequencing Center for Infectious Disease"/>
            <person name="Wu L."/>
            <person name="Ma J."/>
        </authorList>
    </citation>
    <scope>NUCLEOTIDE SEQUENCE [LARGE SCALE GENOMIC DNA]</scope>
    <source>
        <strain evidence="2 3">JCM 6835</strain>
    </source>
</reference>
<dbReference type="EMBL" id="BAAATE010000008">
    <property type="protein sequence ID" value="GAA2661995.1"/>
    <property type="molecule type" value="Genomic_DNA"/>
</dbReference>
<sequence length="76" mass="7903">MDQLGPPGQRLGHEHVQQPAGQRVRPAQPPVCVKNDLVHKMRKGADALTVGTDSLSLGQAACFGVAAPVNLTVPGL</sequence>
<protein>
    <submittedName>
        <fullName evidence="2">Uncharacterized protein</fullName>
    </submittedName>
</protein>
<evidence type="ECO:0000313" key="3">
    <source>
        <dbReference type="Proteomes" id="UP001501666"/>
    </source>
</evidence>
<proteinExistence type="predicted"/>
<comment type="caution">
    <text evidence="2">The sequence shown here is derived from an EMBL/GenBank/DDBJ whole genome shotgun (WGS) entry which is preliminary data.</text>
</comment>